<accession>A0A4R0XNM8</accession>
<evidence type="ECO:0000256" key="1">
    <source>
        <dbReference type="ARBA" id="ARBA00022729"/>
    </source>
</evidence>
<dbReference type="Pfam" id="PF12849">
    <property type="entry name" value="PBP_like_2"/>
    <property type="match status" value="1"/>
</dbReference>
<reference evidence="4 5" key="1">
    <citation type="submission" date="2018-02" db="EMBL/GenBank/DDBJ databases">
        <title>Mycoplasma marinum and Mycoplasma todarodis sp. nov., moderately halophilic and psychrotolerant mycoplasmas isolated from cephalopods.</title>
        <authorList>
            <person name="Viver T."/>
        </authorList>
    </citation>
    <scope>NUCLEOTIDE SEQUENCE [LARGE SCALE GENOMIC DNA]</scope>
    <source>
        <strain evidence="4 5">5H</strain>
    </source>
</reference>
<dbReference type="OrthoDB" id="396325at2"/>
<evidence type="ECO:0000256" key="2">
    <source>
        <dbReference type="SAM" id="MobiDB-lite"/>
    </source>
</evidence>
<dbReference type="SUPFAM" id="SSF53850">
    <property type="entry name" value="Periplasmic binding protein-like II"/>
    <property type="match status" value="1"/>
</dbReference>
<keyword evidence="5" id="KW-1185">Reference proteome</keyword>
<keyword evidence="1" id="KW-0732">Signal</keyword>
<comment type="caution">
    <text evidence="4">The sequence shown here is derived from an EMBL/GenBank/DDBJ whole genome shotgun (WGS) entry which is preliminary data.</text>
</comment>
<feature type="region of interest" description="Disordered" evidence="2">
    <location>
        <begin position="182"/>
        <end position="201"/>
    </location>
</feature>
<feature type="domain" description="PBP" evidence="3">
    <location>
        <begin position="33"/>
        <end position="291"/>
    </location>
</feature>
<organism evidence="4 5">
    <name type="scientific">Mycoplasma todarodis</name>
    <dbReference type="NCBI Taxonomy" id="1937191"/>
    <lineage>
        <taxon>Bacteria</taxon>
        <taxon>Bacillati</taxon>
        <taxon>Mycoplasmatota</taxon>
        <taxon>Mollicutes</taxon>
        <taxon>Mycoplasmataceae</taxon>
        <taxon>Mycoplasma</taxon>
    </lineage>
</organism>
<gene>
    <name evidence="4" type="ORF">C4B25_02315</name>
</gene>
<dbReference type="RefSeq" id="WP_131613447.1">
    <property type="nucleotide sequence ID" value="NZ_PSZP01000013.1"/>
</dbReference>
<dbReference type="PANTHER" id="PTHR30570">
    <property type="entry name" value="PERIPLASMIC PHOSPHATE BINDING COMPONENT OF PHOSPHATE ABC TRANSPORTER"/>
    <property type="match status" value="1"/>
</dbReference>
<dbReference type="InterPro" id="IPR050811">
    <property type="entry name" value="Phosphate_ABC_transporter"/>
</dbReference>
<evidence type="ECO:0000259" key="3">
    <source>
        <dbReference type="Pfam" id="PF12849"/>
    </source>
</evidence>
<dbReference type="Gene3D" id="3.40.190.10">
    <property type="entry name" value="Periplasmic binding protein-like II"/>
    <property type="match status" value="2"/>
</dbReference>
<dbReference type="EMBL" id="PSZP01000013">
    <property type="protein sequence ID" value="TCG11102.1"/>
    <property type="molecule type" value="Genomic_DNA"/>
</dbReference>
<dbReference type="Proteomes" id="UP000291072">
    <property type="component" value="Unassembled WGS sequence"/>
</dbReference>
<dbReference type="PROSITE" id="PS51257">
    <property type="entry name" value="PROKAR_LIPOPROTEIN"/>
    <property type="match status" value="1"/>
</dbReference>
<proteinExistence type="predicted"/>
<evidence type="ECO:0000313" key="4">
    <source>
        <dbReference type="EMBL" id="TCG11102.1"/>
    </source>
</evidence>
<evidence type="ECO:0000313" key="5">
    <source>
        <dbReference type="Proteomes" id="UP000291072"/>
    </source>
</evidence>
<protein>
    <recommendedName>
        <fullName evidence="3">PBP domain-containing protein</fullName>
    </recommendedName>
</protein>
<name>A0A4R0XNM8_9MOLU</name>
<sequence length="345" mass="36977">MKLNKKKTTMGVLATTGAAIVPIFAVVSCGKDIPTLTAKGSSTVLPFMQGFSKKYDGAQVNVAGGGSGAGQKAILMGEVDFGNMSATPDSKEIVNSDKFRTVTVGIDGLAMVIKGNSKKAKIDNILKLYTEEKGNKQWLLAAKAIFGMDANANNVEVLSRENPDKSGTAEIFGIGLGKLSGTGQNRVSHHPKKSELKGVTSTTNEANSEAFKSLSGSSKKYGITYLSLGVADSLIKGKSNFSKLTLISNDGKHKMIPNKENVGKTYNWARPLNVIYNTKANNKQDVINFIEGMMSEGQKSLANVGYLKLTDEQKKSEGILKNDDKEFLESNKTNGHNGLAIDIKW</sequence>
<dbReference type="InterPro" id="IPR024370">
    <property type="entry name" value="PBP_domain"/>
</dbReference>
<dbReference type="PANTHER" id="PTHR30570:SF1">
    <property type="entry name" value="PHOSPHATE-BINDING PROTEIN PSTS"/>
    <property type="match status" value="1"/>
</dbReference>
<dbReference type="AlphaFoldDB" id="A0A4R0XNM8"/>